<name>Q5YXD1_NOCFA</name>
<dbReference type="AlphaFoldDB" id="Q5YXD1"/>
<organism evidence="1 2">
    <name type="scientific">Nocardia farcinica (strain IFM 10152)</name>
    <dbReference type="NCBI Taxonomy" id="247156"/>
    <lineage>
        <taxon>Bacteria</taxon>
        <taxon>Bacillati</taxon>
        <taxon>Actinomycetota</taxon>
        <taxon>Actinomycetes</taxon>
        <taxon>Mycobacteriales</taxon>
        <taxon>Nocardiaceae</taxon>
        <taxon>Nocardia</taxon>
    </lineage>
</organism>
<dbReference type="KEGG" id="nfa:NFA_23130"/>
<keyword evidence="2" id="KW-1185">Reference proteome</keyword>
<dbReference type="Proteomes" id="UP000006820">
    <property type="component" value="Chromosome"/>
</dbReference>
<dbReference type="EMBL" id="AP006618">
    <property type="protein sequence ID" value="BAD57160.1"/>
    <property type="molecule type" value="Genomic_DNA"/>
</dbReference>
<sequence length="79" mass="8245">MIALPPPTAHSYPMSDPCPTCAWPAPMLVSTHGSVRYLRCVCGQWVVAHPGGSTAINGRPGGPAGEPGDHFELIPLPES</sequence>
<evidence type="ECO:0000313" key="2">
    <source>
        <dbReference type="Proteomes" id="UP000006820"/>
    </source>
</evidence>
<gene>
    <name evidence="1" type="ordered locus">NFA_23130</name>
</gene>
<dbReference type="HOGENOM" id="CLU_2602489_0_0_11"/>
<protein>
    <submittedName>
        <fullName evidence="1">Uncharacterized protein</fullName>
    </submittedName>
</protein>
<accession>Q5YXD1</accession>
<reference evidence="1 2" key="1">
    <citation type="journal article" date="2004" name="Proc. Natl. Acad. Sci. U.S.A.">
        <title>The complete genomic sequence of Nocardia farcinica IFM 10152.</title>
        <authorList>
            <person name="Ishikawa J."/>
            <person name="Yamashita A."/>
            <person name="Mikami Y."/>
            <person name="Hoshino Y."/>
            <person name="Kurita H."/>
            <person name="Hotta K."/>
            <person name="Shiba T."/>
            <person name="Hattori M."/>
        </authorList>
    </citation>
    <scope>NUCLEOTIDE SEQUENCE [LARGE SCALE GENOMIC DNA]</scope>
    <source>
        <strain evidence="1 2">IFM 10152</strain>
    </source>
</reference>
<proteinExistence type="predicted"/>
<evidence type="ECO:0000313" key="1">
    <source>
        <dbReference type="EMBL" id="BAD57160.1"/>
    </source>
</evidence>